<keyword evidence="8" id="KW-0804">Transcription</keyword>
<gene>
    <name evidence="12" type="ORF">M569_11287</name>
</gene>
<keyword evidence="2" id="KW-0479">Metal-binding</keyword>
<dbReference type="Gene3D" id="1.10.10.60">
    <property type="entry name" value="Homeodomain-like"/>
    <property type="match status" value="1"/>
</dbReference>
<dbReference type="SUPFAM" id="SSF46689">
    <property type="entry name" value="Homeodomain-like"/>
    <property type="match status" value="1"/>
</dbReference>
<keyword evidence="13" id="KW-1185">Reference proteome</keyword>
<feature type="region of interest" description="Disordered" evidence="10">
    <location>
        <begin position="90"/>
        <end position="164"/>
    </location>
</feature>
<feature type="compositionally biased region" description="Basic and acidic residues" evidence="10">
    <location>
        <begin position="134"/>
        <end position="143"/>
    </location>
</feature>
<reference evidence="12 13" key="1">
    <citation type="journal article" date="2013" name="BMC Genomics">
        <title>The miniature genome of a carnivorous plant Genlisea aurea contains a low number of genes and short non-coding sequences.</title>
        <authorList>
            <person name="Leushkin E.V."/>
            <person name="Sutormin R.A."/>
            <person name="Nabieva E.R."/>
            <person name="Penin A.A."/>
            <person name="Kondrashov A.S."/>
            <person name="Logacheva M.D."/>
        </authorList>
    </citation>
    <scope>NUCLEOTIDE SEQUENCE [LARGE SCALE GENOMIC DNA]</scope>
</reference>
<comment type="caution">
    <text evidence="12">The sequence shown here is derived from an EMBL/GenBank/DDBJ whole genome shotgun (WGS) entry which is preliminary data.</text>
</comment>
<evidence type="ECO:0000256" key="10">
    <source>
        <dbReference type="SAM" id="MobiDB-lite"/>
    </source>
</evidence>
<keyword evidence="6" id="KW-0238">DNA-binding</keyword>
<evidence type="ECO:0000256" key="7">
    <source>
        <dbReference type="ARBA" id="ARBA00023155"/>
    </source>
</evidence>
<dbReference type="InterPro" id="IPR006455">
    <property type="entry name" value="Homeodomain_ZF_HD"/>
</dbReference>
<feature type="non-terminal residue" evidence="12">
    <location>
        <position position="210"/>
    </location>
</feature>
<keyword evidence="3" id="KW-0863">Zinc-finger</keyword>
<evidence type="ECO:0000259" key="11">
    <source>
        <dbReference type="PROSITE" id="PS51523"/>
    </source>
</evidence>
<feature type="region of interest" description="Disordered" evidence="10">
    <location>
        <begin position="1"/>
        <end position="37"/>
    </location>
</feature>
<evidence type="ECO:0000313" key="13">
    <source>
        <dbReference type="Proteomes" id="UP000015453"/>
    </source>
</evidence>
<evidence type="ECO:0000313" key="12">
    <source>
        <dbReference type="EMBL" id="EPS63497.1"/>
    </source>
</evidence>
<evidence type="ECO:0000256" key="5">
    <source>
        <dbReference type="ARBA" id="ARBA00023015"/>
    </source>
</evidence>
<evidence type="ECO:0000256" key="2">
    <source>
        <dbReference type="ARBA" id="ARBA00022723"/>
    </source>
</evidence>
<keyword evidence="9" id="KW-0539">Nucleus</keyword>
<name>S8DUD2_9LAMI</name>
<evidence type="ECO:0000256" key="9">
    <source>
        <dbReference type="ARBA" id="ARBA00023242"/>
    </source>
</evidence>
<dbReference type="Proteomes" id="UP000015453">
    <property type="component" value="Unassembled WGS sequence"/>
</dbReference>
<feature type="compositionally biased region" description="Basic residues" evidence="10">
    <location>
        <begin position="108"/>
        <end position="122"/>
    </location>
</feature>
<dbReference type="GO" id="GO:0005634">
    <property type="term" value="C:nucleus"/>
    <property type="evidence" value="ECO:0007669"/>
    <property type="project" value="UniProtKB-SubCell"/>
</dbReference>
<dbReference type="FunFam" id="1.10.10.60:FF:000257">
    <property type="entry name" value="Zinc-finger homeodomain protein 2"/>
    <property type="match status" value="1"/>
</dbReference>
<dbReference type="GO" id="GO:0008270">
    <property type="term" value="F:zinc ion binding"/>
    <property type="evidence" value="ECO:0007669"/>
    <property type="project" value="UniProtKB-KW"/>
</dbReference>
<dbReference type="InterPro" id="IPR009057">
    <property type="entry name" value="Homeodomain-like_sf"/>
</dbReference>
<dbReference type="InterPro" id="IPR006456">
    <property type="entry name" value="ZF_HD_homeobox_Cys/His_dimer"/>
</dbReference>
<protein>
    <recommendedName>
        <fullName evidence="11">ZF-HD dimerization-type domain-containing protein</fullName>
    </recommendedName>
</protein>
<dbReference type="PANTHER" id="PTHR31948">
    <property type="entry name" value="ZINC-FINGER HOMEODOMAIN PROTEIN 2"/>
    <property type="match status" value="1"/>
</dbReference>
<dbReference type="GO" id="GO:0003700">
    <property type="term" value="F:DNA-binding transcription factor activity"/>
    <property type="evidence" value="ECO:0007669"/>
    <property type="project" value="TreeGrafter"/>
</dbReference>
<dbReference type="NCBIfam" id="TIGR01565">
    <property type="entry name" value="homeo_ZF_HD"/>
    <property type="match status" value="1"/>
</dbReference>
<evidence type="ECO:0000256" key="1">
    <source>
        <dbReference type="ARBA" id="ARBA00004123"/>
    </source>
</evidence>
<keyword evidence="4" id="KW-0862">Zinc</keyword>
<dbReference type="GO" id="GO:0000976">
    <property type="term" value="F:transcription cis-regulatory region binding"/>
    <property type="evidence" value="ECO:0007669"/>
    <property type="project" value="TreeGrafter"/>
</dbReference>
<evidence type="ECO:0000256" key="4">
    <source>
        <dbReference type="ARBA" id="ARBA00022833"/>
    </source>
</evidence>
<keyword evidence="5" id="KW-0805">Transcription regulation</keyword>
<dbReference type="PANTHER" id="PTHR31948:SF119">
    <property type="entry name" value="ZINC-FINGER HOMEODOMAIN PROTEIN 6-LIKE"/>
    <property type="match status" value="1"/>
</dbReference>
<dbReference type="EMBL" id="AUSU01005444">
    <property type="protein sequence ID" value="EPS63497.1"/>
    <property type="molecule type" value="Genomic_DNA"/>
</dbReference>
<evidence type="ECO:0000256" key="6">
    <source>
        <dbReference type="ARBA" id="ARBA00023125"/>
    </source>
</evidence>
<proteinExistence type="predicted"/>
<feature type="non-terminal residue" evidence="12">
    <location>
        <position position="1"/>
    </location>
</feature>
<dbReference type="Pfam" id="PF04770">
    <property type="entry name" value="ZF-HD_dimer"/>
    <property type="match status" value="1"/>
</dbReference>
<dbReference type="GO" id="GO:0050793">
    <property type="term" value="P:regulation of developmental process"/>
    <property type="evidence" value="ECO:0007669"/>
    <property type="project" value="TreeGrafter"/>
</dbReference>
<dbReference type="OrthoDB" id="1910053at2759"/>
<dbReference type="NCBIfam" id="TIGR01566">
    <property type="entry name" value="ZF_HD_prot_N"/>
    <property type="match status" value="1"/>
</dbReference>
<sequence>GGVGNPPPPPPPPAAAAVAVPRGSSSSNHPNAAAGSPVARYRECLKNHAASMGAHVVDGCCEFMPSGGEGTAGELKCAACDCHRNFHRKEVEGENPRPSASYRPPFLGHHHHHQRHQHRPARPHNSGAAESSSEDLHMFESGHADNPSSKKRFRTKFSQEQKDQMQEFAEKLGWRMQKQDEHQVQQFCERSGVKKQVFKVWMHNNKRLKK</sequence>
<evidence type="ECO:0000256" key="3">
    <source>
        <dbReference type="ARBA" id="ARBA00022771"/>
    </source>
</evidence>
<comment type="subcellular location">
    <subcellularLocation>
        <location evidence="1">Nucleus</location>
    </subcellularLocation>
</comment>
<feature type="domain" description="ZF-HD dimerization-type" evidence="11">
    <location>
        <begin position="41"/>
        <end position="90"/>
    </location>
</feature>
<evidence type="ECO:0000256" key="8">
    <source>
        <dbReference type="ARBA" id="ARBA00023163"/>
    </source>
</evidence>
<dbReference type="AlphaFoldDB" id="S8DUD2"/>
<organism evidence="12 13">
    <name type="scientific">Genlisea aurea</name>
    <dbReference type="NCBI Taxonomy" id="192259"/>
    <lineage>
        <taxon>Eukaryota</taxon>
        <taxon>Viridiplantae</taxon>
        <taxon>Streptophyta</taxon>
        <taxon>Embryophyta</taxon>
        <taxon>Tracheophyta</taxon>
        <taxon>Spermatophyta</taxon>
        <taxon>Magnoliopsida</taxon>
        <taxon>eudicotyledons</taxon>
        <taxon>Gunneridae</taxon>
        <taxon>Pentapetalae</taxon>
        <taxon>asterids</taxon>
        <taxon>lamiids</taxon>
        <taxon>Lamiales</taxon>
        <taxon>Lentibulariaceae</taxon>
        <taxon>Genlisea</taxon>
    </lineage>
</organism>
<feature type="compositionally biased region" description="Pro residues" evidence="10">
    <location>
        <begin position="1"/>
        <end position="14"/>
    </location>
</feature>
<accession>S8DUD2</accession>
<dbReference type="PROSITE" id="PS51523">
    <property type="entry name" value="ZF_HD_DIMER"/>
    <property type="match status" value="1"/>
</dbReference>
<keyword evidence="7" id="KW-0371">Homeobox</keyword>